<name>A0A084IKD6_SALHC</name>
<dbReference type="STRING" id="1304275.C41B8_11293"/>
<evidence type="ECO:0000256" key="1">
    <source>
        <dbReference type="SAM" id="MobiDB-lite"/>
    </source>
</evidence>
<sequence length="86" mass="8922">MASAAPDSGSTASIGPIAFDHGIPVFELPTLAVTPTYEQSKPARIARAGKTAPPGTPADDNRPRQRGTASGTPDMACYTPMRVVVR</sequence>
<feature type="region of interest" description="Disordered" evidence="1">
    <location>
        <begin position="39"/>
        <end position="75"/>
    </location>
</feature>
<dbReference type="Proteomes" id="UP000028302">
    <property type="component" value="Unassembled WGS sequence"/>
</dbReference>
<evidence type="ECO:0000313" key="3">
    <source>
        <dbReference type="Proteomes" id="UP000028302"/>
    </source>
</evidence>
<dbReference type="EMBL" id="APNK01000016">
    <property type="protein sequence ID" value="KEZ77170.1"/>
    <property type="molecule type" value="Genomic_DNA"/>
</dbReference>
<accession>A0A084IKD6</accession>
<proteinExistence type="predicted"/>
<dbReference type="AlphaFoldDB" id="A0A084IKD6"/>
<evidence type="ECO:0000313" key="2">
    <source>
        <dbReference type="EMBL" id="KEZ77170.1"/>
    </source>
</evidence>
<gene>
    <name evidence="2" type="ORF">C41B8_11293</name>
</gene>
<protein>
    <submittedName>
        <fullName evidence="2">Uncharacterized protein</fullName>
    </submittedName>
</protein>
<organism evidence="2 3">
    <name type="scientific">Salinisphaera hydrothermalis (strain C41B8)</name>
    <dbReference type="NCBI Taxonomy" id="1304275"/>
    <lineage>
        <taxon>Bacteria</taxon>
        <taxon>Pseudomonadati</taxon>
        <taxon>Pseudomonadota</taxon>
        <taxon>Gammaproteobacteria</taxon>
        <taxon>Salinisphaerales</taxon>
        <taxon>Salinisphaeraceae</taxon>
        <taxon>Salinisphaera</taxon>
    </lineage>
</organism>
<comment type="caution">
    <text evidence="2">The sequence shown here is derived from an EMBL/GenBank/DDBJ whole genome shotgun (WGS) entry which is preliminary data.</text>
</comment>
<reference evidence="2 3" key="1">
    <citation type="submission" date="2013-03" db="EMBL/GenBank/DDBJ databases">
        <title>Salinisphaera hydrothermalis C41B8 Genome Sequencing.</title>
        <authorList>
            <person name="Li C."/>
            <person name="Lai Q."/>
            <person name="Shao Z."/>
        </authorList>
    </citation>
    <scope>NUCLEOTIDE SEQUENCE [LARGE SCALE GENOMIC DNA]</scope>
    <source>
        <strain evidence="2 3">C41B8</strain>
    </source>
</reference>
<keyword evidence="3" id="KW-1185">Reference proteome</keyword>